<proteinExistence type="predicted"/>
<dbReference type="EnsemblPlants" id="OMERI05G04400.2">
    <property type="protein sequence ID" value="OMERI05G04400.2"/>
    <property type="gene ID" value="OMERI05G04400"/>
</dbReference>
<feature type="compositionally biased region" description="Basic and acidic residues" evidence="1">
    <location>
        <begin position="8"/>
        <end position="18"/>
    </location>
</feature>
<evidence type="ECO:0000256" key="1">
    <source>
        <dbReference type="SAM" id="MobiDB-lite"/>
    </source>
</evidence>
<sequence>MVARVRRHGPDETRREVGRPICFESRGSRPKPKPTRTRGKRRQFRDSGEGGGAGETANASPAVRPAGGAAVREEMREGERDGVRGGDSPAATGARYQCLRACRGKNLLSVSGWKKPSANLPLRETSF</sequence>
<name>A0A0E0DMJ4_9ORYZ</name>
<feature type="compositionally biased region" description="Basic and acidic residues" evidence="1">
    <location>
        <begin position="71"/>
        <end position="84"/>
    </location>
</feature>
<protein>
    <submittedName>
        <fullName evidence="2">Uncharacterized protein</fullName>
    </submittedName>
</protein>
<reference evidence="2" key="2">
    <citation type="submission" date="2018-05" db="EMBL/GenBank/DDBJ databases">
        <title>OmerRS3 (Oryza meridionalis Reference Sequence Version 3).</title>
        <authorList>
            <person name="Zhang J."/>
            <person name="Kudrna D."/>
            <person name="Lee S."/>
            <person name="Talag J."/>
            <person name="Welchert J."/>
            <person name="Wing R.A."/>
        </authorList>
    </citation>
    <scope>NUCLEOTIDE SEQUENCE [LARGE SCALE GENOMIC DNA]</scope>
    <source>
        <strain evidence="2">cv. OR44</strain>
    </source>
</reference>
<dbReference type="HOGENOM" id="CLU_1974055_0_0_1"/>
<evidence type="ECO:0000313" key="2">
    <source>
        <dbReference type="EnsemblPlants" id="OMERI05G04400.2"/>
    </source>
</evidence>
<dbReference type="Proteomes" id="UP000008021">
    <property type="component" value="Chromosome 5"/>
</dbReference>
<keyword evidence="3" id="KW-1185">Reference proteome</keyword>
<feature type="region of interest" description="Disordered" evidence="1">
    <location>
        <begin position="1"/>
        <end position="90"/>
    </location>
</feature>
<accession>A0A0E0DMJ4</accession>
<dbReference type="AlphaFoldDB" id="A0A0E0DMJ4"/>
<evidence type="ECO:0000313" key="3">
    <source>
        <dbReference type="Proteomes" id="UP000008021"/>
    </source>
</evidence>
<organism evidence="2">
    <name type="scientific">Oryza meridionalis</name>
    <dbReference type="NCBI Taxonomy" id="40149"/>
    <lineage>
        <taxon>Eukaryota</taxon>
        <taxon>Viridiplantae</taxon>
        <taxon>Streptophyta</taxon>
        <taxon>Embryophyta</taxon>
        <taxon>Tracheophyta</taxon>
        <taxon>Spermatophyta</taxon>
        <taxon>Magnoliopsida</taxon>
        <taxon>Liliopsida</taxon>
        <taxon>Poales</taxon>
        <taxon>Poaceae</taxon>
        <taxon>BOP clade</taxon>
        <taxon>Oryzoideae</taxon>
        <taxon>Oryzeae</taxon>
        <taxon>Oryzinae</taxon>
        <taxon>Oryza</taxon>
    </lineage>
</organism>
<feature type="compositionally biased region" description="Basic residues" evidence="1">
    <location>
        <begin position="28"/>
        <end position="43"/>
    </location>
</feature>
<reference evidence="2" key="1">
    <citation type="submission" date="2015-04" db="UniProtKB">
        <authorList>
            <consortium name="EnsemblPlants"/>
        </authorList>
    </citation>
    <scope>IDENTIFICATION</scope>
</reference>
<dbReference type="Gramene" id="OMERI05G04400.2">
    <property type="protein sequence ID" value="OMERI05G04400.2"/>
    <property type="gene ID" value="OMERI05G04400"/>
</dbReference>